<keyword evidence="3" id="KW-1133">Transmembrane helix</keyword>
<dbReference type="Gene3D" id="3.30.70.1230">
    <property type="entry name" value="Nucleotide cyclase"/>
    <property type="match status" value="1"/>
</dbReference>
<dbReference type="InterPro" id="IPR028082">
    <property type="entry name" value="Peripla_BP_I"/>
</dbReference>
<dbReference type="PANTHER" id="PTHR47235">
    <property type="entry name" value="BLR6548 PROTEIN"/>
    <property type="match status" value="1"/>
</dbReference>
<comment type="caution">
    <text evidence="5">The sequence shown here is derived from an EMBL/GenBank/DDBJ whole genome shotgun (WGS) entry which is preliminary data.</text>
</comment>
<dbReference type="InterPro" id="IPR028081">
    <property type="entry name" value="Leu-bd"/>
</dbReference>
<dbReference type="Pfam" id="PF00211">
    <property type="entry name" value="Guanylate_cyc"/>
    <property type="match status" value="1"/>
</dbReference>
<evidence type="ECO:0000259" key="4">
    <source>
        <dbReference type="PROSITE" id="PS50125"/>
    </source>
</evidence>
<name>A0AAW2ZSU4_9EUKA</name>
<dbReference type="SMART" id="SM00044">
    <property type="entry name" value="CYCc"/>
    <property type="match status" value="1"/>
</dbReference>
<accession>A0AAW2ZSU4</accession>
<keyword evidence="1" id="KW-0732">Signal</keyword>
<evidence type="ECO:0000313" key="6">
    <source>
        <dbReference type="Proteomes" id="UP001431209"/>
    </source>
</evidence>
<feature type="domain" description="Guanylate cyclase" evidence="4">
    <location>
        <begin position="1161"/>
        <end position="1300"/>
    </location>
</feature>
<organism evidence="5 6">
    <name type="scientific">Acrasis kona</name>
    <dbReference type="NCBI Taxonomy" id="1008807"/>
    <lineage>
        <taxon>Eukaryota</taxon>
        <taxon>Discoba</taxon>
        <taxon>Heterolobosea</taxon>
        <taxon>Tetramitia</taxon>
        <taxon>Eutetramitia</taxon>
        <taxon>Acrasidae</taxon>
        <taxon>Acrasis</taxon>
    </lineage>
</organism>
<protein>
    <recommendedName>
        <fullName evidence="4">Guanylate cyclase domain-containing protein</fullName>
    </recommendedName>
</protein>
<dbReference type="EMBL" id="JAOPGA020001884">
    <property type="protein sequence ID" value="KAL0491910.1"/>
    <property type="molecule type" value="Genomic_DNA"/>
</dbReference>
<dbReference type="CDD" id="cd07302">
    <property type="entry name" value="CHD"/>
    <property type="match status" value="1"/>
</dbReference>
<dbReference type="InterPro" id="IPR029787">
    <property type="entry name" value="Nucleotide_cyclase"/>
</dbReference>
<reference evidence="5 6" key="1">
    <citation type="submission" date="2024-03" db="EMBL/GenBank/DDBJ databases">
        <title>The Acrasis kona genome and developmental transcriptomes reveal deep origins of eukaryotic multicellular pathways.</title>
        <authorList>
            <person name="Sheikh S."/>
            <person name="Fu C.-J."/>
            <person name="Brown M.W."/>
            <person name="Baldauf S.L."/>
        </authorList>
    </citation>
    <scope>NUCLEOTIDE SEQUENCE [LARGE SCALE GENOMIC DNA]</scope>
    <source>
        <strain evidence="5 6">ATCC MYA-3509</strain>
    </source>
</reference>
<dbReference type="InterPro" id="IPR001054">
    <property type="entry name" value="A/G_cyclase"/>
</dbReference>
<evidence type="ECO:0000313" key="5">
    <source>
        <dbReference type="EMBL" id="KAL0491910.1"/>
    </source>
</evidence>
<dbReference type="Gene3D" id="3.40.50.2300">
    <property type="match status" value="6"/>
</dbReference>
<feature type="region of interest" description="Disordered" evidence="2">
    <location>
        <begin position="1342"/>
        <end position="1370"/>
    </location>
</feature>
<dbReference type="Proteomes" id="UP001431209">
    <property type="component" value="Unassembled WGS sequence"/>
</dbReference>
<evidence type="ECO:0000256" key="1">
    <source>
        <dbReference type="ARBA" id="ARBA00022729"/>
    </source>
</evidence>
<dbReference type="PROSITE" id="PS50125">
    <property type="entry name" value="GUANYLATE_CYCLASE_2"/>
    <property type="match status" value="1"/>
</dbReference>
<keyword evidence="3" id="KW-0812">Transmembrane</keyword>
<dbReference type="GO" id="GO:0035556">
    <property type="term" value="P:intracellular signal transduction"/>
    <property type="evidence" value="ECO:0007669"/>
    <property type="project" value="InterPro"/>
</dbReference>
<proteinExistence type="predicted"/>
<keyword evidence="6" id="KW-1185">Reference proteome</keyword>
<gene>
    <name evidence="5" type="ORF">AKO1_010070</name>
</gene>
<dbReference type="Pfam" id="PF13458">
    <property type="entry name" value="Peripla_BP_6"/>
    <property type="match status" value="2"/>
</dbReference>
<feature type="transmembrane region" description="Helical" evidence="3">
    <location>
        <begin position="1118"/>
        <end position="1143"/>
    </location>
</feature>
<dbReference type="GO" id="GO:0009190">
    <property type="term" value="P:cyclic nucleotide biosynthetic process"/>
    <property type="evidence" value="ECO:0007669"/>
    <property type="project" value="InterPro"/>
</dbReference>
<dbReference type="PANTHER" id="PTHR47235:SF1">
    <property type="entry name" value="BLR6548 PROTEIN"/>
    <property type="match status" value="1"/>
</dbReference>
<evidence type="ECO:0000256" key="3">
    <source>
        <dbReference type="SAM" id="Phobius"/>
    </source>
</evidence>
<dbReference type="SUPFAM" id="SSF55073">
    <property type="entry name" value="Nucleotide cyclase"/>
    <property type="match status" value="1"/>
</dbReference>
<sequence length="1484" mass="163252">MLYLTKGMGVSQTVTSPMYFGQSAGFTGSQSKASSDMRIGILAAFNEVNERYGGAGGRQLSLISTDDMYINANAANNTMSFLSNDSILALVGYVGTPPSQAAAALIQNQTIDEGASMMNYIINNVITRDVAVIYSTDDFGKSGLQGLQLAAAYSAYSIRVVCGFERLTLDVDSCVNKIATAYPYIGAISKVIKLVKNDEQRLFTNSSTIHFFVLSFNVANIPSLVGSNYTTNVHVAQQVPDALDDSTVLSRTYQKAIYKYFQTSNYSQASFEGYICGMLLAQTVQNAVYNKGDKSDVVGSVYSTGSFSISGLILGDFNNNCNQGSRSVYVPMVKPIEYGQLPNTLYTQALHYITGVRAAFNSYNAVGGYRGKKIHLEVIDDFYNAANALNNTIKLINDYKVIGLTGYFGTPSLVASSSLIISKNVSMIGSYTGAINFRNPFSRNFINLKLGFYEDVAATIQFLTGQKKVRRIAYLYQSDAISAFNTFSLVMSQMNLVAEGVATYQVKTVNITDSYRKLSIGDAEAIVMSATSEAAAAFITMVKLDPENLYPNSKDIIICTGQFTSPDIVASILASSPIDFKLFSDNIFFMNVMPMTLNSLFYKAFSEVCPYKTSTAFEGYLSGRVIVDTLTKLEDSLLTKDTLINTIYYASRMNLNDLQIGDFIDGYCNQGVKTLNLVKMNPSANNKSTDYFDLVTNVDNSFVTIPSTSCTIQTSAAPYTFVMIGSDVNKVSSSNFQFALGLKAAFSLRQGQIVAKTYDDYGLSNTTSKLLDIALNKDRALAVVGFNGDESLIFKYSSSIPFISPFSGSMALRSGLLKILNLRPSIRDEMAAIVNYVSRVETTSLIVQKYSYSSVWQSGLDAFLEASASGLQKPKNVLMFDSSDSSLHSLIQIASSSNNLVILANTSNAFKIINATSLFGLTYFVSGNTDYKLLLQNVSANAQLSSISQNILSTQAISFNIDNYQNHPSISSYVDQVNSPTFLSNNGLNPALWRQYIGSKGMEGFMTGQIIVSALAKMDAATSGKRGLNFLSDSAARDALMVNIFNSGYSSQDLSVGNIKYCNASQTSKCVNCNQLLRSVYITSSSYNGTNMERNNELYVFNFETCGVVITPANVAPIYIASFTTVSAVVLLIICVVCIIVYVKVRSHVKIGNAPKTGEMCVAFTDVQNSTLLWQQYPEEMKIALKVHNDIVRKSIRTYTGYEVKTQGDSFMVCFSNPFDAMDWAIDVQRKLLDCKDWPYELILSSYDCRTEWDEMKNVIFRGLRVRVGIHMGRAEKIIDTTTSRPDYFGTTINKAARIESCARGGQILVSFKFLQCVVESLINADSGERATNERWIMEADIQSSTDDKSSTETNSQSTPSSMMRQKKSKRRMRASFLSQRVVESHENVLYRSVGEHSLKGLAGRETLYQIMHPTLSSRVFDEKDEAPDNLELDYKQPTEYDTNGSPMSPPSPQLMTKPFLRSSSNQITPTNVTLNGFYDEQNV</sequence>
<keyword evidence="3" id="KW-0472">Membrane</keyword>
<dbReference type="SUPFAM" id="SSF53822">
    <property type="entry name" value="Periplasmic binding protein-like I"/>
    <property type="match status" value="2"/>
</dbReference>
<evidence type="ECO:0000256" key="2">
    <source>
        <dbReference type="SAM" id="MobiDB-lite"/>
    </source>
</evidence>